<evidence type="ECO:0000313" key="1">
    <source>
        <dbReference type="EMBL" id="RJO69796.1"/>
    </source>
</evidence>
<reference evidence="1 2" key="1">
    <citation type="submission" date="2018-09" db="EMBL/GenBank/DDBJ databases">
        <title>YIM PH21274 draft genome.</title>
        <authorList>
            <person name="Miao C."/>
        </authorList>
    </citation>
    <scope>NUCLEOTIDE SEQUENCE [LARGE SCALE GENOMIC DNA]</scope>
    <source>
        <strain evidence="1 2">YIM PH 21724</strain>
    </source>
</reference>
<protein>
    <submittedName>
        <fullName evidence="1">Uncharacterized protein</fullName>
    </submittedName>
</protein>
<dbReference type="Proteomes" id="UP000266677">
    <property type="component" value="Unassembled WGS sequence"/>
</dbReference>
<proteinExistence type="predicted"/>
<evidence type="ECO:0000313" key="2">
    <source>
        <dbReference type="Proteomes" id="UP000266677"/>
    </source>
</evidence>
<name>A0A3A4JZ21_9NOCA</name>
<gene>
    <name evidence="1" type="ORF">D5S18_28260</name>
</gene>
<sequence length="98" mass="11019">MNGLQLRSSRRLVSFDRRWDFTNDATGDRAIDRAAWTRLRRPPRRSLVAVRDHEHGVSGQDGHASAIRVRGVNLDVVERIPVASPGASRTNGLRYKTS</sequence>
<accession>A0A3A4JZ21</accession>
<organism evidence="1 2">
    <name type="scientific">Nocardia panacis</name>
    <dbReference type="NCBI Taxonomy" id="2340916"/>
    <lineage>
        <taxon>Bacteria</taxon>
        <taxon>Bacillati</taxon>
        <taxon>Actinomycetota</taxon>
        <taxon>Actinomycetes</taxon>
        <taxon>Mycobacteriales</taxon>
        <taxon>Nocardiaceae</taxon>
        <taxon>Nocardia</taxon>
    </lineage>
</organism>
<dbReference type="AlphaFoldDB" id="A0A3A4JZ21"/>
<keyword evidence="2" id="KW-1185">Reference proteome</keyword>
<dbReference type="EMBL" id="QZFU01000041">
    <property type="protein sequence ID" value="RJO69796.1"/>
    <property type="molecule type" value="Genomic_DNA"/>
</dbReference>
<comment type="caution">
    <text evidence="1">The sequence shown here is derived from an EMBL/GenBank/DDBJ whole genome shotgun (WGS) entry which is preliminary data.</text>
</comment>